<reference evidence="2" key="1">
    <citation type="journal article" date="2020" name="mSystems">
        <title>Genome- and Community-Level Interaction Insights into Carbon Utilization and Element Cycling Functions of Hydrothermarchaeota in Hydrothermal Sediment.</title>
        <authorList>
            <person name="Zhou Z."/>
            <person name="Liu Y."/>
            <person name="Xu W."/>
            <person name="Pan J."/>
            <person name="Luo Z.H."/>
            <person name="Li M."/>
        </authorList>
    </citation>
    <scope>NUCLEOTIDE SEQUENCE [LARGE SCALE GENOMIC DNA]</scope>
    <source>
        <strain evidence="2">SpSt-1235</strain>
    </source>
</reference>
<comment type="caution">
    <text evidence="2">The sequence shown here is derived from an EMBL/GenBank/DDBJ whole genome shotgun (WGS) entry which is preliminary data.</text>
</comment>
<proteinExistence type="predicted"/>
<dbReference type="EMBL" id="DSEE01000308">
    <property type="protein sequence ID" value="HER40398.1"/>
    <property type="molecule type" value="Genomic_DNA"/>
</dbReference>
<keyword evidence="1" id="KW-1133">Transmembrane helix</keyword>
<gene>
    <name evidence="2" type="ORF">ENO10_04175</name>
</gene>
<feature type="transmembrane region" description="Helical" evidence="1">
    <location>
        <begin position="87"/>
        <end position="113"/>
    </location>
</feature>
<keyword evidence="1" id="KW-0812">Transmembrane</keyword>
<evidence type="ECO:0000256" key="1">
    <source>
        <dbReference type="SAM" id="Phobius"/>
    </source>
</evidence>
<keyword evidence="1" id="KW-0472">Membrane</keyword>
<organism evidence="2">
    <name type="scientific">Salinimicrobium catena</name>
    <dbReference type="NCBI Taxonomy" id="390640"/>
    <lineage>
        <taxon>Bacteria</taxon>
        <taxon>Pseudomonadati</taxon>
        <taxon>Bacteroidota</taxon>
        <taxon>Flavobacteriia</taxon>
        <taxon>Flavobacteriales</taxon>
        <taxon>Flavobacteriaceae</taxon>
        <taxon>Salinimicrobium</taxon>
    </lineage>
</organism>
<sequence length="114" mass="13312">MKNKWKRLMDLIEKGDAGSIFCDECLVELYNDLKKYGMVRERNGRIFLTEKGNDARLKGLRIGIEQLKMEEEITDFSDKKGRLGTTFFLISLFLFLLSLTLFLVTNLTTYTLWS</sequence>
<evidence type="ECO:0000313" key="2">
    <source>
        <dbReference type="EMBL" id="HER40398.1"/>
    </source>
</evidence>
<name>A0A7C2M5X4_9FLAO</name>
<dbReference type="Proteomes" id="UP000885753">
    <property type="component" value="Unassembled WGS sequence"/>
</dbReference>
<accession>A0A7C2M5X4</accession>
<dbReference type="AlphaFoldDB" id="A0A7C2M5X4"/>
<protein>
    <submittedName>
        <fullName evidence="2">Uncharacterized protein</fullName>
    </submittedName>
</protein>